<accession>A0ABT9NDB8</accession>
<keyword evidence="1" id="KW-0812">Transmembrane</keyword>
<sequence>MIVIVGVVALAAASPVFIRVAAWAFHWNVAAKMAGRDLVRNSFRSSAAVAAIMVGVIGATMAGAFSASTLSAQNRLQYPGLERGEVLYTLAYESVGGNDADVLKMAVDRANSVRPVASSQIVYSPFFDQKTIVEPVAGEEPQKRPASKWANSPGVGEGLGFGSRVMVVEPGDVGGMNFIPDQNKPAAKVALERGEVLTFDDVSKPLEFLPWGESVGSSEGTPLGVSQAPLMERNYGVNALMTPATVKKLGGTVRATAIRITFEQPITLWDNRGALRQALQGDGAEVQAAVIAAPEYEQFTSWLVICLIAGGAVVFVAMIVVAMSARAARQDMDTVEALGGAPGFRRAFSSWHGVITAVAAVVPGALVGEFGVWLARNRMEISEIGYEPLAVVLIGVVIVAVTALAGAIFPPGRGVLTRRAD</sequence>
<proteinExistence type="predicted"/>
<evidence type="ECO:0000313" key="3">
    <source>
        <dbReference type="Proteomes" id="UP001235966"/>
    </source>
</evidence>
<keyword evidence="1" id="KW-1133">Transmembrane helix</keyword>
<reference evidence="2 3" key="1">
    <citation type="submission" date="2023-07" db="EMBL/GenBank/DDBJ databases">
        <title>Sequencing the genomes of 1000 actinobacteria strains.</title>
        <authorList>
            <person name="Klenk H.-P."/>
        </authorList>
    </citation>
    <scope>NUCLEOTIDE SEQUENCE [LARGE SCALE GENOMIC DNA]</scope>
    <source>
        <strain evidence="2 3">DSM 102162</strain>
    </source>
</reference>
<comment type="caution">
    <text evidence="2">The sequence shown here is derived from an EMBL/GenBank/DDBJ whole genome shotgun (WGS) entry which is preliminary data.</text>
</comment>
<feature type="transmembrane region" description="Helical" evidence="1">
    <location>
        <begin position="351"/>
        <end position="374"/>
    </location>
</feature>
<evidence type="ECO:0008006" key="4">
    <source>
        <dbReference type="Google" id="ProtNLM"/>
    </source>
</evidence>
<dbReference type="RefSeq" id="WP_307014587.1">
    <property type="nucleotide sequence ID" value="NZ_JAUSQW010000001.1"/>
</dbReference>
<keyword evidence="1" id="KW-0472">Membrane</keyword>
<feature type="transmembrane region" description="Helical" evidence="1">
    <location>
        <begin position="386"/>
        <end position="409"/>
    </location>
</feature>
<feature type="transmembrane region" description="Helical" evidence="1">
    <location>
        <begin position="47"/>
        <end position="67"/>
    </location>
</feature>
<evidence type="ECO:0000313" key="2">
    <source>
        <dbReference type="EMBL" id="MDP9801186.1"/>
    </source>
</evidence>
<protein>
    <recommendedName>
        <fullName evidence="4">FtsX-like permease family protein</fullName>
    </recommendedName>
</protein>
<name>A0ABT9NDB8_9ACTO</name>
<gene>
    <name evidence="2" type="ORF">J2S49_001262</name>
</gene>
<feature type="transmembrane region" description="Helical" evidence="1">
    <location>
        <begin position="302"/>
        <end position="325"/>
    </location>
</feature>
<keyword evidence="3" id="KW-1185">Reference proteome</keyword>
<evidence type="ECO:0000256" key="1">
    <source>
        <dbReference type="SAM" id="Phobius"/>
    </source>
</evidence>
<organism evidence="2 3">
    <name type="scientific">Arcanobacterium wilhelmae</name>
    <dbReference type="NCBI Taxonomy" id="1803177"/>
    <lineage>
        <taxon>Bacteria</taxon>
        <taxon>Bacillati</taxon>
        <taxon>Actinomycetota</taxon>
        <taxon>Actinomycetes</taxon>
        <taxon>Actinomycetales</taxon>
        <taxon>Actinomycetaceae</taxon>
        <taxon>Arcanobacterium</taxon>
    </lineage>
</organism>
<dbReference type="Proteomes" id="UP001235966">
    <property type="component" value="Unassembled WGS sequence"/>
</dbReference>
<dbReference type="EMBL" id="JAUSQW010000001">
    <property type="protein sequence ID" value="MDP9801186.1"/>
    <property type="molecule type" value="Genomic_DNA"/>
</dbReference>